<dbReference type="InterPro" id="IPR011320">
    <property type="entry name" value="RNase_H1_N"/>
</dbReference>
<dbReference type="EMBL" id="JARJCM010000109">
    <property type="protein sequence ID" value="KAJ7028754.1"/>
    <property type="molecule type" value="Genomic_DNA"/>
</dbReference>
<proteinExistence type="predicted"/>
<accession>A0AAD6SJM5</accession>
<reference evidence="3" key="1">
    <citation type="submission" date="2023-03" db="EMBL/GenBank/DDBJ databases">
        <title>Massive genome expansion in bonnet fungi (Mycena s.s.) driven by repeated elements and novel gene families across ecological guilds.</title>
        <authorList>
            <consortium name="Lawrence Berkeley National Laboratory"/>
            <person name="Harder C.B."/>
            <person name="Miyauchi S."/>
            <person name="Viragh M."/>
            <person name="Kuo A."/>
            <person name="Thoen E."/>
            <person name="Andreopoulos B."/>
            <person name="Lu D."/>
            <person name="Skrede I."/>
            <person name="Drula E."/>
            <person name="Henrissat B."/>
            <person name="Morin E."/>
            <person name="Kohler A."/>
            <person name="Barry K."/>
            <person name="LaButti K."/>
            <person name="Morin E."/>
            <person name="Salamov A."/>
            <person name="Lipzen A."/>
            <person name="Mereny Z."/>
            <person name="Hegedus B."/>
            <person name="Baldrian P."/>
            <person name="Stursova M."/>
            <person name="Weitz H."/>
            <person name="Taylor A."/>
            <person name="Grigoriev I.V."/>
            <person name="Nagy L.G."/>
            <person name="Martin F."/>
            <person name="Kauserud H."/>
        </authorList>
    </citation>
    <scope>NUCLEOTIDE SEQUENCE</scope>
    <source>
        <strain evidence="3">CBHHK200</strain>
    </source>
</reference>
<feature type="region of interest" description="Disordered" evidence="1">
    <location>
        <begin position="159"/>
        <end position="190"/>
    </location>
</feature>
<dbReference type="InterPro" id="IPR009027">
    <property type="entry name" value="Ribosomal_bL9/RNase_H1_N"/>
</dbReference>
<sequence>MSKTRPAKSTRRKPSDTYRPGNPQLREKNRLAMQARRAAVKAKRRQWDPAKQREATPEVDDRSSASFDPQLVSHELLYGPLHFNDGRAASTSDGEDSAFKRMDARCRVRTETSEVNLPAQSIAAARLDEQLALEALVAMAQGSRSASQDSILQRANLLSSDDEDPQPPLLPPRAVTPPIFPYTPPREAGPSRKIRMANAAVAELNSKPLTPPTHIEARHWVRKVFSFGGVLLSNAIHCKNTQNMNYIDLLTETRVIPFAAVGEIAAVGPLLAPKPTFAAQTAAPETAKKGKRMRRGRQGRMLSNRMGSLGTSGPHPPPFALSHPAPLPHPPPFALPHPSPLVFPSGGVALLLCLALTLGLRSEAALSPSSRAAGEIRAPSTHKIMVAAKKGLLRVKSRLVFDELRRFLVTRAPRVGLTEFVASRANVEQMLYVLRKTNMMVEEMVPDLETPGHDRRFWCLPLICDDLDKVVAIGGGYEFHLVTRGRQVGVWRNWTVAQSMVTGYPDAAHKGHHTLRGCVREWQAHCQLGVHPHPVEPSRSSQSAGPSTPARRPRRSMSTPPSWRTSSHTFVMPSGMPEDAPAPRQYFALWRAGLVYSTRYHAGVAFDDAVDLGEEPSLLSTEDFEVALSYAEGRLD</sequence>
<feature type="compositionally biased region" description="Pro residues" evidence="1">
    <location>
        <begin position="166"/>
        <end position="184"/>
    </location>
</feature>
<feature type="domain" description="Ribonuclease H1 N-terminal" evidence="2">
    <location>
        <begin position="482"/>
        <end position="515"/>
    </location>
</feature>
<feature type="compositionally biased region" description="Low complexity" evidence="1">
    <location>
        <begin position="546"/>
        <end position="567"/>
    </location>
</feature>
<feature type="compositionally biased region" description="Basic residues" evidence="1">
    <location>
        <begin position="1"/>
        <end position="12"/>
    </location>
</feature>
<dbReference type="SUPFAM" id="SSF55658">
    <property type="entry name" value="L9 N-domain-like"/>
    <property type="match status" value="1"/>
</dbReference>
<organism evidence="3 4">
    <name type="scientific">Mycena alexandri</name>
    <dbReference type="NCBI Taxonomy" id="1745969"/>
    <lineage>
        <taxon>Eukaryota</taxon>
        <taxon>Fungi</taxon>
        <taxon>Dikarya</taxon>
        <taxon>Basidiomycota</taxon>
        <taxon>Agaricomycotina</taxon>
        <taxon>Agaricomycetes</taxon>
        <taxon>Agaricomycetidae</taxon>
        <taxon>Agaricales</taxon>
        <taxon>Marasmiineae</taxon>
        <taxon>Mycenaceae</taxon>
        <taxon>Mycena</taxon>
    </lineage>
</organism>
<dbReference type="Pfam" id="PF01693">
    <property type="entry name" value="Cauli_VI"/>
    <property type="match status" value="1"/>
</dbReference>
<feature type="region of interest" description="Disordered" evidence="1">
    <location>
        <begin position="281"/>
        <end position="317"/>
    </location>
</feature>
<feature type="compositionally biased region" description="Basic and acidic residues" evidence="1">
    <location>
        <begin position="45"/>
        <end position="63"/>
    </location>
</feature>
<name>A0AAD6SJM5_9AGAR</name>
<dbReference type="AlphaFoldDB" id="A0AAD6SJM5"/>
<evidence type="ECO:0000256" key="1">
    <source>
        <dbReference type="SAM" id="MobiDB-lite"/>
    </source>
</evidence>
<protein>
    <recommendedName>
        <fullName evidence="2">Ribonuclease H1 N-terminal domain-containing protein</fullName>
    </recommendedName>
</protein>
<dbReference type="Proteomes" id="UP001218188">
    <property type="component" value="Unassembled WGS sequence"/>
</dbReference>
<dbReference type="Gene3D" id="3.40.970.10">
    <property type="entry name" value="Ribonuclease H1, N-terminal domain"/>
    <property type="match status" value="1"/>
</dbReference>
<dbReference type="InterPro" id="IPR037056">
    <property type="entry name" value="RNase_H1_N_sf"/>
</dbReference>
<feature type="compositionally biased region" description="Basic residues" evidence="1">
    <location>
        <begin position="289"/>
        <end position="298"/>
    </location>
</feature>
<evidence type="ECO:0000259" key="2">
    <source>
        <dbReference type="Pfam" id="PF01693"/>
    </source>
</evidence>
<evidence type="ECO:0000313" key="4">
    <source>
        <dbReference type="Proteomes" id="UP001218188"/>
    </source>
</evidence>
<comment type="caution">
    <text evidence="3">The sequence shown here is derived from an EMBL/GenBank/DDBJ whole genome shotgun (WGS) entry which is preliminary data.</text>
</comment>
<feature type="region of interest" description="Disordered" evidence="1">
    <location>
        <begin position="530"/>
        <end position="576"/>
    </location>
</feature>
<evidence type="ECO:0000313" key="3">
    <source>
        <dbReference type="EMBL" id="KAJ7028754.1"/>
    </source>
</evidence>
<gene>
    <name evidence="3" type="ORF">C8F04DRAFT_1188379</name>
</gene>
<keyword evidence="4" id="KW-1185">Reference proteome</keyword>
<feature type="region of interest" description="Disordered" evidence="1">
    <location>
        <begin position="1"/>
        <end position="65"/>
    </location>
</feature>